<evidence type="ECO:0000256" key="1">
    <source>
        <dbReference type="SAM" id="MobiDB-lite"/>
    </source>
</evidence>
<keyword evidence="3" id="KW-1185">Reference proteome</keyword>
<dbReference type="InterPro" id="IPR041078">
    <property type="entry name" value="Plavaka"/>
</dbReference>
<name>A0AAD7HUQ9_9AGAR</name>
<protein>
    <submittedName>
        <fullName evidence="2">Uncharacterized protein</fullName>
    </submittedName>
</protein>
<evidence type="ECO:0000313" key="3">
    <source>
        <dbReference type="Proteomes" id="UP001215280"/>
    </source>
</evidence>
<sequence>MASIGKSNCRYCGVGFKAKGLGRHENSCGPKHGSKTQNSKFVAELRQKQRDAAYEEFQARFNSQPHTEAGPSSQPTPQASLSHRTRSSASDDDFINSGDVSALDDGQRTQSPVQEDTFEIKRIFHPHSKLPTKLQSLEDYVASNIAERPVPTDPEPWRPFRTQLDFEVAEFCAHNMLNKDSTGTLISLIRRCISTDNFTLSSQRELDELWELASHKCTAFEKGTVTVKYRNEDKSFDTYVRPLWDWTLSLIQDPRLAPCFVWDAEKAYKFNGEEYVRFYHEPWTADAFWAAQSGLPDHPAAKPVCLFVYADKSKLSSFGTQKAYAVVARDANLPVDIRNGIWFGGGQIVGHQPIVKDDPKENGKPAFSNFKNIVWHAAMYKLLESLVIPSKVGHWTKCGDGIDRWLWPRIVILAADYEEACVMALIRGLQGKYPCPICFVPWNEQSDLSTEHPLRTGAESQRILMDARAKRTLAERDELLKDNGLRDVENVFWKIGGSDPHEAISYDPLHADDGGFWGDHLFGQLKARVEELGRPAIVQIDAQMAAFPRWRNLNHFETVMNTSFNDGSKHEDIAKMMLFVAHNVLVDPAGRLLLQALRSYLEFRTFFASEVHTEETIADGCREVDTLDTVMKKYIAACEGTDYEEKNWNFPKFHARRHAFDDIKKKGASRNFGTKTSESMHGAVHNIYHRMTNFKDVTPQLVKHDHRRTVAMFIRDQIDALNEDPDAAESPGDLEASVLSNVDIGSKLKPLSFLTVEQAMAEDPAFERFRIKFGDFISDFLPAFGYNLPNGQRLRFDGTDTIVPFQFLKVHYRSLSAWTSTTDYLRCNPMFNGHPRFDCVLIETTHKPIFARLLYLFSCTVEKKSHSFALILPLDAPTGPLKRIDKALRFHRVQAKRRKQSEFISVHSIIRGAVLVPDFDNDGEFIVFDILDGDMALRLKSLFPRHPET</sequence>
<dbReference type="Proteomes" id="UP001215280">
    <property type="component" value="Unassembled WGS sequence"/>
</dbReference>
<dbReference type="Pfam" id="PF18759">
    <property type="entry name" value="Plavaka"/>
    <property type="match status" value="1"/>
</dbReference>
<feature type="region of interest" description="Disordered" evidence="1">
    <location>
        <begin position="64"/>
        <end position="115"/>
    </location>
</feature>
<gene>
    <name evidence="2" type="ORF">DFH07DRAFT_930447</name>
</gene>
<feature type="region of interest" description="Disordered" evidence="1">
    <location>
        <begin position="19"/>
        <end position="41"/>
    </location>
</feature>
<reference evidence="2" key="1">
    <citation type="submission" date="2023-03" db="EMBL/GenBank/DDBJ databases">
        <title>Massive genome expansion in bonnet fungi (Mycena s.s.) driven by repeated elements and novel gene families across ecological guilds.</title>
        <authorList>
            <consortium name="Lawrence Berkeley National Laboratory"/>
            <person name="Harder C.B."/>
            <person name="Miyauchi S."/>
            <person name="Viragh M."/>
            <person name="Kuo A."/>
            <person name="Thoen E."/>
            <person name="Andreopoulos B."/>
            <person name="Lu D."/>
            <person name="Skrede I."/>
            <person name="Drula E."/>
            <person name="Henrissat B."/>
            <person name="Morin E."/>
            <person name="Kohler A."/>
            <person name="Barry K."/>
            <person name="LaButti K."/>
            <person name="Morin E."/>
            <person name="Salamov A."/>
            <person name="Lipzen A."/>
            <person name="Mereny Z."/>
            <person name="Hegedus B."/>
            <person name="Baldrian P."/>
            <person name="Stursova M."/>
            <person name="Weitz H."/>
            <person name="Taylor A."/>
            <person name="Grigoriev I.V."/>
            <person name="Nagy L.G."/>
            <person name="Martin F."/>
            <person name="Kauserud H."/>
        </authorList>
    </citation>
    <scope>NUCLEOTIDE SEQUENCE</scope>
    <source>
        <strain evidence="2">CBHHK188m</strain>
    </source>
</reference>
<organism evidence="2 3">
    <name type="scientific">Mycena maculata</name>
    <dbReference type="NCBI Taxonomy" id="230809"/>
    <lineage>
        <taxon>Eukaryota</taxon>
        <taxon>Fungi</taxon>
        <taxon>Dikarya</taxon>
        <taxon>Basidiomycota</taxon>
        <taxon>Agaricomycotina</taxon>
        <taxon>Agaricomycetes</taxon>
        <taxon>Agaricomycetidae</taxon>
        <taxon>Agaricales</taxon>
        <taxon>Marasmiineae</taxon>
        <taxon>Mycenaceae</taxon>
        <taxon>Mycena</taxon>
    </lineage>
</organism>
<proteinExistence type="predicted"/>
<dbReference type="AlphaFoldDB" id="A0AAD7HUQ9"/>
<dbReference type="EMBL" id="JARJLG010000202">
    <property type="protein sequence ID" value="KAJ7728827.1"/>
    <property type="molecule type" value="Genomic_DNA"/>
</dbReference>
<evidence type="ECO:0000313" key="2">
    <source>
        <dbReference type="EMBL" id="KAJ7728827.1"/>
    </source>
</evidence>
<accession>A0AAD7HUQ9</accession>
<comment type="caution">
    <text evidence="2">The sequence shown here is derived from an EMBL/GenBank/DDBJ whole genome shotgun (WGS) entry which is preliminary data.</text>
</comment>
<feature type="compositionally biased region" description="Polar residues" evidence="1">
    <location>
        <begin position="64"/>
        <end position="82"/>
    </location>
</feature>